<evidence type="ECO:0000256" key="10">
    <source>
        <dbReference type="SAM" id="MobiDB-lite"/>
    </source>
</evidence>
<keyword evidence="6 9" id="KW-1133">Transmembrane helix</keyword>
<evidence type="ECO:0000256" key="5">
    <source>
        <dbReference type="ARBA" id="ARBA00022692"/>
    </source>
</evidence>
<keyword evidence="3 9" id="KW-0997">Cell inner membrane</keyword>
<comment type="caution">
    <text evidence="12">The sequence shown here is derived from an EMBL/GenBank/DDBJ whole genome shotgun (WGS) entry which is preliminary data.</text>
</comment>
<evidence type="ECO:0000256" key="3">
    <source>
        <dbReference type="ARBA" id="ARBA00022519"/>
    </source>
</evidence>
<proteinExistence type="inferred from homology"/>
<dbReference type="InterPro" id="IPR013685">
    <property type="entry name" value="POTRA_FtsQ_type"/>
</dbReference>
<evidence type="ECO:0000256" key="1">
    <source>
        <dbReference type="ARBA" id="ARBA00004370"/>
    </source>
</evidence>
<dbReference type="RefSeq" id="WP_265720606.1">
    <property type="nucleotide sequence ID" value="NZ_JAPIVK010000004.1"/>
</dbReference>
<dbReference type="Gene3D" id="3.10.20.310">
    <property type="entry name" value="membrane protein fhac"/>
    <property type="match status" value="1"/>
</dbReference>
<keyword evidence="7 9" id="KW-0472">Membrane</keyword>
<accession>A0ABW5E6P3</accession>
<feature type="region of interest" description="Disordered" evidence="10">
    <location>
        <begin position="1"/>
        <end position="25"/>
    </location>
</feature>
<name>A0ABW5E6P3_9GAMM</name>
<evidence type="ECO:0000256" key="4">
    <source>
        <dbReference type="ARBA" id="ARBA00022618"/>
    </source>
</evidence>
<feature type="transmembrane region" description="Helical" evidence="9">
    <location>
        <begin position="35"/>
        <end position="56"/>
    </location>
</feature>
<evidence type="ECO:0000256" key="7">
    <source>
        <dbReference type="ARBA" id="ARBA00023136"/>
    </source>
</evidence>
<dbReference type="PROSITE" id="PS51779">
    <property type="entry name" value="POTRA"/>
    <property type="match status" value="1"/>
</dbReference>
<dbReference type="Pfam" id="PF03799">
    <property type="entry name" value="FtsQ_DivIB_C"/>
    <property type="match status" value="1"/>
</dbReference>
<evidence type="ECO:0000259" key="11">
    <source>
        <dbReference type="PROSITE" id="PS51779"/>
    </source>
</evidence>
<dbReference type="Proteomes" id="UP001597425">
    <property type="component" value="Unassembled WGS sequence"/>
</dbReference>
<evidence type="ECO:0000313" key="12">
    <source>
        <dbReference type="EMBL" id="MFD2309261.1"/>
    </source>
</evidence>
<dbReference type="Pfam" id="PF08478">
    <property type="entry name" value="POTRA_1"/>
    <property type="match status" value="1"/>
</dbReference>
<keyword evidence="4 9" id="KW-0132">Cell division</keyword>
<dbReference type="InterPro" id="IPR034746">
    <property type="entry name" value="POTRA"/>
</dbReference>
<comment type="subunit">
    <text evidence="9">Part of a complex composed of FtsB, FtsL and FtsQ.</text>
</comment>
<reference evidence="13" key="1">
    <citation type="journal article" date="2019" name="Int. J. Syst. Evol. Microbiol.">
        <title>The Global Catalogue of Microorganisms (GCM) 10K type strain sequencing project: providing services to taxonomists for standard genome sequencing and annotation.</title>
        <authorList>
            <consortium name="The Broad Institute Genomics Platform"/>
            <consortium name="The Broad Institute Genome Sequencing Center for Infectious Disease"/>
            <person name="Wu L."/>
            <person name="Ma J."/>
        </authorList>
    </citation>
    <scope>NUCLEOTIDE SEQUENCE [LARGE SCALE GENOMIC DNA]</scope>
    <source>
        <strain evidence="13">KCTC 12848</strain>
    </source>
</reference>
<evidence type="ECO:0000313" key="13">
    <source>
        <dbReference type="Proteomes" id="UP001597425"/>
    </source>
</evidence>
<feature type="compositionally biased region" description="Basic residues" evidence="10">
    <location>
        <begin position="1"/>
        <end position="16"/>
    </location>
</feature>
<dbReference type="HAMAP" id="MF_00911">
    <property type="entry name" value="FtsQ_subfam"/>
    <property type="match status" value="1"/>
</dbReference>
<keyword evidence="2 9" id="KW-1003">Cell membrane</keyword>
<evidence type="ECO:0000256" key="6">
    <source>
        <dbReference type="ARBA" id="ARBA00022989"/>
    </source>
</evidence>
<dbReference type="GO" id="GO:0051301">
    <property type="term" value="P:cell division"/>
    <property type="evidence" value="ECO:0007669"/>
    <property type="project" value="UniProtKB-KW"/>
</dbReference>
<dbReference type="InterPro" id="IPR026579">
    <property type="entry name" value="FtsQ"/>
</dbReference>
<evidence type="ECO:0000256" key="8">
    <source>
        <dbReference type="ARBA" id="ARBA00023306"/>
    </source>
</evidence>
<dbReference type="PANTHER" id="PTHR35851">
    <property type="entry name" value="CELL DIVISION PROTEIN FTSQ"/>
    <property type="match status" value="1"/>
</dbReference>
<dbReference type="Gene3D" id="3.40.50.11690">
    <property type="entry name" value="Cell division protein FtsQ/DivIB"/>
    <property type="match status" value="1"/>
</dbReference>
<comment type="similarity">
    <text evidence="9">Belongs to the FtsQ/DivIB family. FtsQ subfamily.</text>
</comment>
<keyword evidence="5 9" id="KW-0812">Transmembrane</keyword>
<comment type="subcellular location">
    <subcellularLocation>
        <location evidence="9">Cell inner membrane</location>
        <topology evidence="9">Single-pass type II membrane protein</topology>
    </subcellularLocation>
    <subcellularLocation>
        <location evidence="1">Membrane</location>
    </subcellularLocation>
    <text evidence="9">Localizes to the division septum.</text>
</comment>
<gene>
    <name evidence="9" type="primary">ftsQ</name>
    <name evidence="12" type="ORF">ACFSKX_02440</name>
</gene>
<dbReference type="InterPro" id="IPR005548">
    <property type="entry name" value="Cell_div_FtsQ/DivIB_C"/>
</dbReference>
<dbReference type="InterPro" id="IPR045335">
    <property type="entry name" value="FtsQ_C_sf"/>
</dbReference>
<dbReference type="EMBL" id="JBHUJD010000002">
    <property type="protein sequence ID" value="MFD2309261.1"/>
    <property type="molecule type" value="Genomic_DNA"/>
</dbReference>
<comment type="function">
    <text evidence="9">Essential cell division protein. May link together the upstream cell division proteins, which are predominantly cytoplasmic, with the downstream cell division proteins, which are predominantly periplasmic. May control correct divisome assembly.</text>
</comment>
<dbReference type="PANTHER" id="PTHR35851:SF1">
    <property type="entry name" value="CELL DIVISION PROTEIN FTSQ"/>
    <property type="match status" value="1"/>
</dbReference>
<organism evidence="12 13">
    <name type="scientific">Microbulbifer halophilus</name>
    <dbReference type="NCBI Taxonomy" id="453963"/>
    <lineage>
        <taxon>Bacteria</taxon>
        <taxon>Pseudomonadati</taxon>
        <taxon>Pseudomonadota</taxon>
        <taxon>Gammaproteobacteria</taxon>
        <taxon>Cellvibrionales</taxon>
        <taxon>Microbulbiferaceae</taxon>
        <taxon>Microbulbifer</taxon>
    </lineage>
</organism>
<keyword evidence="13" id="KW-1185">Reference proteome</keyword>
<protein>
    <recommendedName>
        <fullName evidence="9">Cell division protein FtsQ</fullName>
    </recommendedName>
</protein>
<evidence type="ECO:0000256" key="2">
    <source>
        <dbReference type="ARBA" id="ARBA00022475"/>
    </source>
</evidence>
<sequence length="268" mass="29866">MGKAQRAHQKKKKPVRGARPIADGDGREGRNWRPLLIVVLAIGILAATSYGGLWLWQRAPVDELSRVDALEEVRVKGPFRAVTRRQIEEILLPHLSEGFFGADIGAMRAALLENPWITAASVSRRWPRGVEVAVREARPLAAWGDDRLLVASGELLSRPAEMETGRLPELAGDEELVERIVAQYQALAGLLTTRDMEVKRLSFDDLAGWRLELVSGVELHLGHDELLERVNRFLSLSRGVLAEHLAKVARVDTRYSNAVAVQWKEGKK</sequence>
<feature type="domain" description="POTRA" evidence="11">
    <location>
        <begin position="68"/>
        <end position="137"/>
    </location>
</feature>
<evidence type="ECO:0000256" key="9">
    <source>
        <dbReference type="HAMAP-Rule" id="MF_00911"/>
    </source>
</evidence>
<keyword evidence="8 9" id="KW-0131">Cell cycle</keyword>